<dbReference type="AlphaFoldDB" id="C0P8J0"/>
<organism evidence="2">
    <name type="scientific">Zea mays</name>
    <name type="common">Maize</name>
    <dbReference type="NCBI Taxonomy" id="4577"/>
    <lineage>
        <taxon>Eukaryota</taxon>
        <taxon>Viridiplantae</taxon>
        <taxon>Streptophyta</taxon>
        <taxon>Embryophyta</taxon>
        <taxon>Tracheophyta</taxon>
        <taxon>Spermatophyta</taxon>
        <taxon>Magnoliopsida</taxon>
        <taxon>Liliopsida</taxon>
        <taxon>Poales</taxon>
        <taxon>Poaceae</taxon>
        <taxon>PACMAD clade</taxon>
        <taxon>Panicoideae</taxon>
        <taxon>Andropogonodae</taxon>
        <taxon>Andropogoneae</taxon>
        <taxon>Tripsacinae</taxon>
        <taxon>Zea</taxon>
    </lineage>
</organism>
<dbReference type="EMBL" id="BT064609">
    <property type="protein sequence ID" value="ACN29306.1"/>
    <property type="molecule type" value="mRNA"/>
</dbReference>
<sequence>MHAHCTHVHVLAARHGDAAGGDDLARVGAVDVAPVGGVLHELAEAPLLRLEVGAARRGGPRAGRDRRRASRQLPGVARSRRRRLGRRRRQHHQHYQRHCRHALLLLLRHVVL</sequence>
<reference evidence="2" key="1">
    <citation type="journal article" date="2009" name="PLoS Genet.">
        <title>Sequencing, mapping, and analysis of 27,455 maize full-length cDNAs.</title>
        <authorList>
            <person name="Soderlund C."/>
            <person name="Descour A."/>
            <person name="Kudrna D."/>
            <person name="Bomhoff M."/>
            <person name="Boyd L."/>
            <person name="Currie J."/>
            <person name="Angelova A."/>
            <person name="Collura K."/>
            <person name="Wissotski M."/>
            <person name="Ashley E."/>
            <person name="Morrow D."/>
            <person name="Fernandes J."/>
            <person name="Walbot V."/>
            <person name="Yu Y."/>
        </authorList>
    </citation>
    <scope>NUCLEOTIDE SEQUENCE</scope>
    <source>
        <strain evidence="2">B73</strain>
    </source>
</reference>
<protein>
    <submittedName>
        <fullName evidence="2">Uncharacterized protein</fullName>
    </submittedName>
</protein>
<reference evidence="2" key="2">
    <citation type="submission" date="2012-06" db="EMBL/GenBank/DDBJ databases">
        <authorList>
            <person name="Yu Y."/>
            <person name="Currie J."/>
            <person name="Lomeli R."/>
            <person name="Angelova A."/>
            <person name="Collura K."/>
            <person name="Wissotski M."/>
            <person name="Campos D."/>
            <person name="Kudrna D."/>
            <person name="Golser W."/>
            <person name="Ashely E."/>
            <person name="Descour A."/>
            <person name="Fernandes J."/>
            <person name="Soderlund C."/>
            <person name="Walbot V."/>
        </authorList>
    </citation>
    <scope>NUCLEOTIDE SEQUENCE</scope>
    <source>
        <strain evidence="2">B73</strain>
    </source>
</reference>
<name>C0P8J0_MAIZE</name>
<evidence type="ECO:0000256" key="1">
    <source>
        <dbReference type="SAM" id="MobiDB-lite"/>
    </source>
</evidence>
<evidence type="ECO:0000313" key="2">
    <source>
        <dbReference type="EMBL" id="ACN29306.1"/>
    </source>
</evidence>
<accession>C0P8J0</accession>
<feature type="compositionally biased region" description="Basic residues" evidence="1">
    <location>
        <begin position="78"/>
        <end position="95"/>
    </location>
</feature>
<proteinExistence type="evidence at transcript level"/>
<feature type="region of interest" description="Disordered" evidence="1">
    <location>
        <begin position="53"/>
        <end position="95"/>
    </location>
</feature>